<organism evidence="1 2">
    <name type="scientific">Ranitomeya imitator</name>
    <name type="common">mimic poison frog</name>
    <dbReference type="NCBI Taxonomy" id="111125"/>
    <lineage>
        <taxon>Eukaryota</taxon>
        <taxon>Metazoa</taxon>
        <taxon>Chordata</taxon>
        <taxon>Craniata</taxon>
        <taxon>Vertebrata</taxon>
        <taxon>Euteleostomi</taxon>
        <taxon>Amphibia</taxon>
        <taxon>Batrachia</taxon>
        <taxon>Anura</taxon>
        <taxon>Neobatrachia</taxon>
        <taxon>Hyloidea</taxon>
        <taxon>Dendrobatidae</taxon>
        <taxon>Dendrobatinae</taxon>
        <taxon>Ranitomeya</taxon>
    </lineage>
</organism>
<dbReference type="Proteomes" id="UP001176940">
    <property type="component" value="Unassembled WGS sequence"/>
</dbReference>
<accession>A0ABN9KSX6</accession>
<protein>
    <submittedName>
        <fullName evidence="1">Uncharacterized protein</fullName>
    </submittedName>
</protein>
<keyword evidence="2" id="KW-1185">Reference proteome</keyword>
<evidence type="ECO:0000313" key="2">
    <source>
        <dbReference type="Proteomes" id="UP001176940"/>
    </source>
</evidence>
<evidence type="ECO:0000313" key="1">
    <source>
        <dbReference type="EMBL" id="CAJ0917458.1"/>
    </source>
</evidence>
<proteinExistence type="predicted"/>
<dbReference type="EMBL" id="CAUEEQ010000625">
    <property type="protein sequence ID" value="CAJ0917458.1"/>
    <property type="molecule type" value="Genomic_DNA"/>
</dbReference>
<comment type="caution">
    <text evidence="1">The sequence shown here is derived from an EMBL/GenBank/DDBJ whole genome shotgun (WGS) entry which is preliminary data.</text>
</comment>
<name>A0ABN9KSX6_9NEOB</name>
<sequence>MQAAGSGGKDCLRQGPAMTSRSCDRDIITGTALIPALGPEAAACNVERSPERPEERERRRMVSIAGLQRAFGRDTVGSNTLKRHKKEVIMVESDQSLKSLCKLKDSVLEYEVTFIKEEPVSCGGSHLGETNIFVPPRNTQQYPLTHMKEEPYSYEENNVICSPKCTSTGPIQHYTSTYIKKEPVFCDEQVINKVRYQSKDHIQRLPSCIDEERGSTDRGNITCTNTCIHSCHTPLRSSTHQNSDFFKGGPMTCPESNIFEDDNQQYPLTHIKEEPEPSDGGNITNTYSIIDCTPYLSANIKKEPQSHEDEHLAVTNTFKHTDPTHHSSLSIKKEPHSYDQGNLSDLTICTMLDHTVHYLSTDVKEEQLSCDITIKHSEICTRLGNTQNCPSTHLKEEFVFHSGRQLMDMKSHPPTDHIQEKSSSF</sequence>
<reference evidence="1" key="1">
    <citation type="submission" date="2023-07" db="EMBL/GenBank/DDBJ databases">
        <authorList>
            <person name="Stuckert A."/>
        </authorList>
    </citation>
    <scope>NUCLEOTIDE SEQUENCE</scope>
</reference>
<gene>
    <name evidence="1" type="ORF">RIMI_LOCUS519579</name>
</gene>